<dbReference type="NCBIfam" id="TIGR01855">
    <property type="entry name" value="IMP_synth_hisH"/>
    <property type="match status" value="1"/>
</dbReference>
<name>A0A1I4L015_9FIRM</name>
<dbReference type="HAMAP" id="MF_00278">
    <property type="entry name" value="HisH"/>
    <property type="match status" value="1"/>
</dbReference>
<dbReference type="OrthoDB" id="9807137at2"/>
<dbReference type="Proteomes" id="UP000199006">
    <property type="component" value="Unassembled WGS sequence"/>
</dbReference>
<accession>A0A1I4L015</accession>
<dbReference type="InterPro" id="IPR029062">
    <property type="entry name" value="Class_I_gatase-like"/>
</dbReference>
<dbReference type="EMBL" id="FOTI01000035">
    <property type="protein sequence ID" value="SFL84354.1"/>
    <property type="molecule type" value="Genomic_DNA"/>
</dbReference>
<keyword evidence="4 10" id="KW-0378">Hydrolase</keyword>
<comment type="pathway">
    <text evidence="1 10">Amino-acid biosynthesis; L-histidine biosynthesis; L-histidine from 5-phospho-alpha-D-ribose 1-diphosphate: step 5/9.</text>
</comment>
<feature type="active site" evidence="10 11">
    <location>
        <position position="182"/>
    </location>
</feature>
<evidence type="ECO:0000256" key="5">
    <source>
        <dbReference type="ARBA" id="ARBA00022962"/>
    </source>
</evidence>
<keyword evidence="10" id="KW-0963">Cytoplasm</keyword>
<dbReference type="PANTHER" id="PTHR42701">
    <property type="entry name" value="IMIDAZOLE GLYCEROL PHOSPHATE SYNTHASE SUBUNIT HISH"/>
    <property type="match status" value="1"/>
</dbReference>
<dbReference type="Pfam" id="PF00117">
    <property type="entry name" value="GATase"/>
    <property type="match status" value="1"/>
</dbReference>
<feature type="active site" description="Nucleophile" evidence="10 11">
    <location>
        <position position="81"/>
    </location>
</feature>
<dbReference type="EC" id="3.5.1.2" evidence="10"/>
<evidence type="ECO:0000256" key="6">
    <source>
        <dbReference type="ARBA" id="ARBA00023102"/>
    </source>
</evidence>
<organism evidence="13 14">
    <name type="scientific">Halanaerobium salsuginis</name>
    <dbReference type="NCBI Taxonomy" id="29563"/>
    <lineage>
        <taxon>Bacteria</taxon>
        <taxon>Bacillati</taxon>
        <taxon>Bacillota</taxon>
        <taxon>Clostridia</taxon>
        <taxon>Halanaerobiales</taxon>
        <taxon>Halanaerobiaceae</taxon>
        <taxon>Halanaerobium</taxon>
    </lineage>
</organism>
<evidence type="ECO:0000256" key="8">
    <source>
        <dbReference type="ARBA" id="ARBA00047838"/>
    </source>
</evidence>
<dbReference type="AlphaFoldDB" id="A0A1I4L015"/>
<dbReference type="Gene3D" id="3.40.50.880">
    <property type="match status" value="1"/>
</dbReference>
<dbReference type="GO" id="GO:0005737">
    <property type="term" value="C:cytoplasm"/>
    <property type="evidence" value="ECO:0007669"/>
    <property type="project" value="UniProtKB-SubCell"/>
</dbReference>
<dbReference type="RefSeq" id="WP_089862219.1">
    <property type="nucleotide sequence ID" value="NZ_FOTI01000035.1"/>
</dbReference>
<dbReference type="PROSITE" id="PS51274">
    <property type="entry name" value="GATASE_COBBQ"/>
    <property type="match status" value="1"/>
</dbReference>
<dbReference type="InterPro" id="IPR017926">
    <property type="entry name" value="GATASE"/>
</dbReference>
<proteinExistence type="inferred from homology"/>
<evidence type="ECO:0000256" key="1">
    <source>
        <dbReference type="ARBA" id="ARBA00005091"/>
    </source>
</evidence>
<evidence type="ECO:0000313" key="13">
    <source>
        <dbReference type="EMBL" id="SFL84354.1"/>
    </source>
</evidence>
<evidence type="ECO:0000259" key="12">
    <source>
        <dbReference type="Pfam" id="PF00117"/>
    </source>
</evidence>
<protein>
    <recommendedName>
        <fullName evidence="10">Imidazole glycerol phosphate synthase subunit HisH</fullName>
        <ecNumber evidence="10">4.3.2.10</ecNumber>
    </recommendedName>
    <alternativeName>
        <fullName evidence="10">IGP synthase glutaminase subunit</fullName>
        <ecNumber evidence="10">3.5.1.2</ecNumber>
    </alternativeName>
    <alternativeName>
        <fullName evidence="10">IGP synthase subunit HisH</fullName>
    </alternativeName>
    <alternativeName>
        <fullName evidence="10">ImGP synthase subunit HisH</fullName>
        <shortName evidence="10">IGPS subunit HisH</shortName>
    </alternativeName>
</protein>
<keyword evidence="7 10" id="KW-0456">Lyase</keyword>
<keyword evidence="5 10" id="KW-0315">Glutamine amidotransferase</keyword>
<dbReference type="GO" id="GO:0016829">
    <property type="term" value="F:lyase activity"/>
    <property type="evidence" value="ECO:0007669"/>
    <property type="project" value="UniProtKB-KW"/>
</dbReference>
<feature type="domain" description="Glutamine amidotransferase" evidence="12">
    <location>
        <begin position="4"/>
        <end position="197"/>
    </location>
</feature>
<evidence type="ECO:0000256" key="4">
    <source>
        <dbReference type="ARBA" id="ARBA00022801"/>
    </source>
</evidence>
<dbReference type="PIRSF" id="PIRSF000495">
    <property type="entry name" value="Amidotransf_hisH"/>
    <property type="match status" value="1"/>
</dbReference>
<evidence type="ECO:0000256" key="2">
    <source>
        <dbReference type="ARBA" id="ARBA00011152"/>
    </source>
</evidence>
<keyword evidence="13" id="KW-0808">Transferase</keyword>
<evidence type="ECO:0000256" key="7">
    <source>
        <dbReference type="ARBA" id="ARBA00023239"/>
    </source>
</evidence>
<keyword evidence="14" id="KW-1185">Reference proteome</keyword>
<dbReference type="GO" id="GO:0004359">
    <property type="term" value="F:glutaminase activity"/>
    <property type="evidence" value="ECO:0007669"/>
    <property type="project" value="UniProtKB-EC"/>
</dbReference>
<dbReference type="STRING" id="29563.SAMN02983006_02178"/>
<dbReference type="UniPathway" id="UPA00031">
    <property type="reaction ID" value="UER00010"/>
</dbReference>
<dbReference type="GO" id="GO:0000105">
    <property type="term" value="P:L-histidine biosynthetic process"/>
    <property type="evidence" value="ECO:0007669"/>
    <property type="project" value="UniProtKB-UniRule"/>
</dbReference>
<dbReference type="PROSITE" id="PS51273">
    <property type="entry name" value="GATASE_TYPE_1"/>
    <property type="match status" value="1"/>
</dbReference>
<feature type="active site" evidence="10 11">
    <location>
        <position position="184"/>
    </location>
</feature>
<gene>
    <name evidence="10" type="primary">hisH</name>
    <name evidence="13" type="ORF">SAMN02983006_02178</name>
</gene>
<sequence>MLAIIDYGAGNLNSIQKALTYLGEETEVIAKGDEAKPADYQAVILPGVGAFPEAMQKLKSSKFIKFIDEFVATGKPFLGICLGMQLLFEWGYEVEKTAGLGLLKGEITKMTTKYKIPHMGWNQLQIRKSDSLFKGLPAEPHFYFVHSYQLAELSPDVLAIADYGGQVPAVVKKDNIIGFQFHPEKSGDNGIKLLANFKELLR</sequence>
<evidence type="ECO:0000256" key="11">
    <source>
        <dbReference type="PIRSR" id="PIRSR000495-1"/>
    </source>
</evidence>
<dbReference type="GO" id="GO:0000107">
    <property type="term" value="F:imidazoleglycerol-phosphate synthase activity"/>
    <property type="evidence" value="ECO:0007669"/>
    <property type="project" value="UniProtKB-UniRule"/>
</dbReference>
<comment type="subunit">
    <text evidence="2 10">Heterodimer of HisH and HisF.</text>
</comment>
<comment type="catalytic activity">
    <reaction evidence="8 10">
        <text>5-[(5-phospho-1-deoxy-D-ribulos-1-ylimino)methylamino]-1-(5-phospho-beta-D-ribosyl)imidazole-4-carboxamide + L-glutamine = D-erythro-1-(imidazol-4-yl)glycerol 3-phosphate + 5-amino-1-(5-phospho-beta-D-ribosyl)imidazole-4-carboxamide + L-glutamate + H(+)</text>
        <dbReference type="Rhea" id="RHEA:24793"/>
        <dbReference type="ChEBI" id="CHEBI:15378"/>
        <dbReference type="ChEBI" id="CHEBI:29985"/>
        <dbReference type="ChEBI" id="CHEBI:58278"/>
        <dbReference type="ChEBI" id="CHEBI:58359"/>
        <dbReference type="ChEBI" id="CHEBI:58475"/>
        <dbReference type="ChEBI" id="CHEBI:58525"/>
        <dbReference type="EC" id="4.3.2.10"/>
    </reaction>
</comment>
<keyword evidence="3 10" id="KW-0028">Amino-acid biosynthesis</keyword>
<dbReference type="EC" id="4.3.2.10" evidence="10"/>
<keyword evidence="6 10" id="KW-0368">Histidine biosynthesis</keyword>
<evidence type="ECO:0000256" key="9">
    <source>
        <dbReference type="ARBA" id="ARBA00049534"/>
    </source>
</evidence>
<evidence type="ECO:0000256" key="10">
    <source>
        <dbReference type="HAMAP-Rule" id="MF_00278"/>
    </source>
</evidence>
<comment type="function">
    <text evidence="10">IGPS catalyzes the conversion of PRFAR and glutamine to IGP, AICAR and glutamate. The HisH subunit catalyzes the hydrolysis of glutamine to glutamate and ammonia as part of the synthesis of IGP and AICAR. The resulting ammonia molecule is channeled to the active site of HisF.</text>
</comment>
<reference evidence="13 14" key="1">
    <citation type="submission" date="2016-10" db="EMBL/GenBank/DDBJ databases">
        <authorList>
            <person name="de Groot N.N."/>
        </authorList>
    </citation>
    <scope>NUCLEOTIDE SEQUENCE [LARGE SCALE GENOMIC DNA]</scope>
    <source>
        <strain evidence="13 14">ATCC 51327</strain>
    </source>
</reference>
<dbReference type="PANTHER" id="PTHR42701:SF1">
    <property type="entry name" value="IMIDAZOLE GLYCEROL PHOSPHATE SYNTHASE SUBUNIT HISH"/>
    <property type="match status" value="1"/>
</dbReference>
<dbReference type="CDD" id="cd01748">
    <property type="entry name" value="GATase1_IGP_Synthase"/>
    <property type="match status" value="1"/>
</dbReference>
<evidence type="ECO:0000256" key="3">
    <source>
        <dbReference type="ARBA" id="ARBA00022605"/>
    </source>
</evidence>
<evidence type="ECO:0000313" key="14">
    <source>
        <dbReference type="Proteomes" id="UP000199006"/>
    </source>
</evidence>
<comment type="catalytic activity">
    <reaction evidence="9 10">
        <text>L-glutamine + H2O = L-glutamate + NH4(+)</text>
        <dbReference type="Rhea" id="RHEA:15889"/>
        <dbReference type="ChEBI" id="CHEBI:15377"/>
        <dbReference type="ChEBI" id="CHEBI:28938"/>
        <dbReference type="ChEBI" id="CHEBI:29985"/>
        <dbReference type="ChEBI" id="CHEBI:58359"/>
        <dbReference type="EC" id="3.5.1.2"/>
    </reaction>
</comment>
<dbReference type="SUPFAM" id="SSF52317">
    <property type="entry name" value="Class I glutamine amidotransferase-like"/>
    <property type="match status" value="1"/>
</dbReference>
<comment type="subcellular location">
    <subcellularLocation>
        <location evidence="10">Cytoplasm</location>
    </subcellularLocation>
</comment>
<dbReference type="InterPro" id="IPR010139">
    <property type="entry name" value="Imidazole-glycPsynth_HisH"/>
</dbReference>